<dbReference type="OrthoDB" id="29042at2759"/>
<organism evidence="1 2">
    <name type="scientific">Entamoeba invadens IP1</name>
    <dbReference type="NCBI Taxonomy" id="370355"/>
    <lineage>
        <taxon>Eukaryota</taxon>
        <taxon>Amoebozoa</taxon>
        <taxon>Evosea</taxon>
        <taxon>Archamoebae</taxon>
        <taxon>Mastigamoebida</taxon>
        <taxon>Entamoebidae</taxon>
        <taxon>Entamoeba</taxon>
    </lineage>
</organism>
<evidence type="ECO:0000313" key="2">
    <source>
        <dbReference type="Proteomes" id="UP000014680"/>
    </source>
</evidence>
<dbReference type="EMBL" id="KB206862">
    <property type="protein sequence ID" value="ELP87171.1"/>
    <property type="molecule type" value="Genomic_DNA"/>
</dbReference>
<dbReference type="AlphaFoldDB" id="L7FKU9"/>
<dbReference type="VEuPathDB" id="AmoebaDB:EIN_354930"/>
<keyword evidence="2" id="KW-1185">Reference proteome</keyword>
<gene>
    <name evidence="1" type="ORF">EIN_354930</name>
</gene>
<name>L7FKU9_ENTIV</name>
<accession>L7FKU9</accession>
<reference evidence="1 2" key="1">
    <citation type="submission" date="2012-10" db="EMBL/GenBank/DDBJ databases">
        <authorList>
            <person name="Zafar N."/>
            <person name="Inman J."/>
            <person name="Hall N."/>
            <person name="Lorenzi H."/>
            <person name="Caler E."/>
        </authorList>
    </citation>
    <scope>NUCLEOTIDE SEQUENCE [LARGE SCALE GENOMIC DNA]</scope>
    <source>
        <strain evidence="1 2">IP1</strain>
    </source>
</reference>
<sequence>MVKLERVYLMNVILYLDSLNTLRVFLLISKDCNTAFTMLRINPFYSHKTLEQELKLFSHTKHETLCSIYLRNTSYFNIADLLELTINISMFHSLLSQKDLLPKIVSLKVIFSSSQNDVSASRCEHFDIAKFPNLKHLKIYTEATQNKWTINGWVFVCDFTFIDFSNFEKSKLETFHMFCDDPNRFDFTKNGPQVRDTGILLLHKFCSKFSVLENIKFYFVTDLPDDIETLDLKYKNVIFLTTKFMQHKEDDFEIKEDLTKEKMIYTYSCLKRPGHVEEVLKNHEKYYLMELNLKEPNIGGDIDLTQVTSLTALTVFQPCNSVNLKMPSTVEKLEMKVKNECVSKANLEGIKYLDVRGNLVDQLPQKLEFLKTESLRNWSDCIYLKEIVLSDFRNGTIGSYCEIDLPMCTTKLVIEKTSEKYFDLSKCQLELLEIVDSNVDTIRAPKSLKRVVSDNKIKEIIGFNGMVETFNKIVEPLVDENCQEVEDFELQKQQHEKCVLQ</sequence>
<protein>
    <submittedName>
        <fullName evidence="1">Uncharacterized protein</fullName>
    </submittedName>
</protein>
<proteinExistence type="predicted"/>
<dbReference type="RefSeq" id="XP_004253942.1">
    <property type="nucleotide sequence ID" value="XM_004253894.1"/>
</dbReference>
<dbReference type="Proteomes" id="UP000014680">
    <property type="component" value="Unassembled WGS sequence"/>
</dbReference>
<dbReference type="KEGG" id="eiv:EIN_354930"/>
<evidence type="ECO:0000313" key="1">
    <source>
        <dbReference type="EMBL" id="ELP87171.1"/>
    </source>
</evidence>
<dbReference type="GeneID" id="14886136"/>